<evidence type="ECO:0000256" key="3">
    <source>
        <dbReference type="ARBA" id="ARBA00022989"/>
    </source>
</evidence>
<dbReference type="Pfam" id="PF23082">
    <property type="entry name" value="Myb_DNA-binding_2"/>
    <property type="match status" value="1"/>
</dbReference>
<dbReference type="GO" id="GO:0003677">
    <property type="term" value="F:DNA binding"/>
    <property type="evidence" value="ECO:0007669"/>
    <property type="project" value="UniProtKB-KW"/>
</dbReference>
<evidence type="ECO:0000256" key="5">
    <source>
        <dbReference type="ARBA" id="ARBA00037847"/>
    </source>
</evidence>
<dbReference type="PANTHER" id="PTHR44653">
    <property type="entry name" value="DNAJ HOMOLOG SUBFAMILY C MEMBER 1"/>
    <property type="match status" value="1"/>
</dbReference>
<dbReference type="InterPro" id="IPR052606">
    <property type="entry name" value="DnaJ_domain_protein"/>
</dbReference>
<keyword evidence="1" id="KW-0812">Transmembrane</keyword>
<accession>A0AAD9PPA1</accession>
<dbReference type="InterPro" id="IPR001005">
    <property type="entry name" value="SANT/Myb"/>
</dbReference>
<keyword evidence="8" id="KW-1185">Reference proteome</keyword>
<dbReference type="SUPFAM" id="SSF46689">
    <property type="entry name" value="Homeodomain-like"/>
    <property type="match status" value="2"/>
</dbReference>
<organism evidence="7 8">
    <name type="scientific">Babesia duncani</name>
    <dbReference type="NCBI Taxonomy" id="323732"/>
    <lineage>
        <taxon>Eukaryota</taxon>
        <taxon>Sar</taxon>
        <taxon>Alveolata</taxon>
        <taxon>Apicomplexa</taxon>
        <taxon>Aconoidasida</taxon>
        <taxon>Piroplasmida</taxon>
        <taxon>Babesiidae</taxon>
        <taxon>Babesia</taxon>
    </lineage>
</organism>
<evidence type="ECO:0000256" key="1">
    <source>
        <dbReference type="ARBA" id="ARBA00022692"/>
    </source>
</evidence>
<dbReference type="Gene3D" id="1.10.10.60">
    <property type="entry name" value="Homeodomain-like"/>
    <property type="match status" value="2"/>
</dbReference>
<dbReference type="InterPro" id="IPR009057">
    <property type="entry name" value="Homeodomain-like_sf"/>
</dbReference>
<dbReference type="KEGG" id="bdw:94335670"/>
<keyword evidence="4" id="KW-0472">Membrane</keyword>
<evidence type="ECO:0000256" key="2">
    <source>
        <dbReference type="ARBA" id="ARBA00022729"/>
    </source>
</evidence>
<gene>
    <name evidence="7" type="ORF">BdWA1_001372</name>
</gene>
<name>A0AAD9PPA1_9APIC</name>
<dbReference type="RefSeq" id="XP_067805202.1">
    <property type="nucleotide sequence ID" value="XM_067946411.1"/>
</dbReference>
<dbReference type="AlphaFoldDB" id="A0AAD9PPA1"/>
<sequence>MDPIIKAAQLENVSDYEAIVVLLVDTLKPHAATASLPTCATSVKQTENKVENNENENEDPTWSASELAALSRATDTYSAGVASRWNLIAKFVKTKSMSQCIQMAKNMASGLVPKPEEPQAGQSVWTEAQQNAFEAALKRYPPSLEPGVRWKNVASSVPDKSPRECIQRFKLIKAAIMGAGKR</sequence>
<dbReference type="PANTHER" id="PTHR44653:SF2">
    <property type="entry name" value="DNAJ HOMOLOG SUBFAMILY C MEMBER 1"/>
    <property type="match status" value="1"/>
</dbReference>
<evidence type="ECO:0000313" key="7">
    <source>
        <dbReference type="EMBL" id="KAK2198360.1"/>
    </source>
</evidence>
<protein>
    <submittedName>
        <fullName evidence="7">Bifunctional Homeobox-like domain superfamily/SANT-Myb domain/Myb domain/J-protein Zuotin-DnaJC2</fullName>
    </submittedName>
</protein>
<comment type="caution">
    <text evidence="7">The sequence shown here is derived from an EMBL/GenBank/DDBJ whole genome shotgun (WGS) entry which is preliminary data.</text>
</comment>
<keyword evidence="2" id="KW-0732">Signal</keyword>
<dbReference type="GeneID" id="94335670"/>
<dbReference type="Proteomes" id="UP001214638">
    <property type="component" value="Unassembled WGS sequence"/>
</dbReference>
<reference evidence="7" key="1">
    <citation type="journal article" date="2023" name="Nat. Microbiol.">
        <title>Babesia duncani multi-omics identifies virulence factors and drug targets.</title>
        <authorList>
            <person name="Singh P."/>
            <person name="Lonardi S."/>
            <person name="Liang Q."/>
            <person name="Vydyam P."/>
            <person name="Khabirova E."/>
            <person name="Fang T."/>
            <person name="Gihaz S."/>
            <person name="Thekkiniath J."/>
            <person name="Munshi M."/>
            <person name="Abel S."/>
            <person name="Ciampossin L."/>
            <person name="Batugedara G."/>
            <person name="Gupta M."/>
            <person name="Lu X.M."/>
            <person name="Lenz T."/>
            <person name="Chakravarty S."/>
            <person name="Cornillot E."/>
            <person name="Hu Y."/>
            <person name="Ma W."/>
            <person name="Gonzalez L.M."/>
            <person name="Sanchez S."/>
            <person name="Estrada K."/>
            <person name="Sanchez-Flores A."/>
            <person name="Montero E."/>
            <person name="Harb O.S."/>
            <person name="Le Roch K.G."/>
            <person name="Mamoun C.B."/>
        </authorList>
    </citation>
    <scope>NUCLEOTIDE SEQUENCE</scope>
    <source>
        <strain evidence="7">WA1</strain>
    </source>
</reference>
<dbReference type="SMART" id="SM00717">
    <property type="entry name" value="SANT"/>
    <property type="match status" value="2"/>
</dbReference>
<comment type="subcellular location">
    <subcellularLocation>
        <location evidence="5">Endomembrane system</location>
        <topology evidence="5">Single-pass membrane protein</topology>
    </subcellularLocation>
</comment>
<keyword evidence="3" id="KW-1133">Transmembrane helix</keyword>
<dbReference type="CDD" id="cd00167">
    <property type="entry name" value="SANT"/>
    <property type="match status" value="2"/>
</dbReference>
<keyword evidence="7" id="KW-0238">DNA-binding</keyword>
<evidence type="ECO:0000313" key="8">
    <source>
        <dbReference type="Proteomes" id="UP001214638"/>
    </source>
</evidence>
<evidence type="ECO:0000259" key="6">
    <source>
        <dbReference type="PROSITE" id="PS50090"/>
    </source>
</evidence>
<dbReference type="EMBL" id="JALLKP010000001">
    <property type="protein sequence ID" value="KAK2198360.1"/>
    <property type="molecule type" value="Genomic_DNA"/>
</dbReference>
<feature type="domain" description="Myb-like" evidence="6">
    <location>
        <begin position="117"/>
        <end position="173"/>
    </location>
</feature>
<dbReference type="GO" id="GO:0012505">
    <property type="term" value="C:endomembrane system"/>
    <property type="evidence" value="ECO:0007669"/>
    <property type="project" value="UniProtKB-SubCell"/>
</dbReference>
<evidence type="ECO:0000256" key="4">
    <source>
        <dbReference type="ARBA" id="ARBA00023136"/>
    </source>
</evidence>
<dbReference type="PROSITE" id="PS50090">
    <property type="entry name" value="MYB_LIKE"/>
    <property type="match status" value="1"/>
</dbReference>
<keyword evidence="7" id="KW-0371">Homeobox</keyword>
<proteinExistence type="predicted"/>